<keyword evidence="3" id="KW-1185">Reference proteome</keyword>
<evidence type="ECO:0000313" key="3">
    <source>
        <dbReference type="Proteomes" id="UP000001072"/>
    </source>
</evidence>
<proteinExistence type="predicted"/>
<dbReference type="Proteomes" id="UP000001072">
    <property type="component" value="Unassembled WGS sequence"/>
</dbReference>
<name>F4RNB5_MELLP</name>
<gene>
    <name evidence="2" type="ORF">MELLADRAFT_106991</name>
</gene>
<dbReference type="GeneID" id="18923057"/>
<sequence length="232" mass="25797">MAFQLQLSGVVLKNLFTSGLRPDVKDRALKHPDWFKCSTVEERQAVALLASEQVMHVSANHASLGQSHSMQRAASSPPVVQIPRDPNAMDVDINATDSRRTFPPLPSGVHFSYFVKFCHARSMCHKCLKPYNSTHKGPDGKSLGCPNPPPKTTQEIEAFMQRYQAKPHSSVSAISSSPQKSNPARFQRPSSQLVQQQSSPVPQAFSQPPNVSLGYYQLRVSRLYIILVYLQL</sequence>
<evidence type="ECO:0000256" key="1">
    <source>
        <dbReference type="SAM" id="MobiDB-lite"/>
    </source>
</evidence>
<accession>F4RNB5</accession>
<dbReference type="HOGENOM" id="CLU_069422_0_0_1"/>
<feature type="compositionally biased region" description="Polar residues" evidence="1">
    <location>
        <begin position="63"/>
        <end position="74"/>
    </location>
</feature>
<organism evidence="3">
    <name type="scientific">Melampsora larici-populina (strain 98AG31 / pathotype 3-4-7)</name>
    <name type="common">Poplar leaf rust fungus</name>
    <dbReference type="NCBI Taxonomy" id="747676"/>
    <lineage>
        <taxon>Eukaryota</taxon>
        <taxon>Fungi</taxon>
        <taxon>Dikarya</taxon>
        <taxon>Basidiomycota</taxon>
        <taxon>Pucciniomycotina</taxon>
        <taxon>Pucciniomycetes</taxon>
        <taxon>Pucciniales</taxon>
        <taxon>Melampsoraceae</taxon>
        <taxon>Melampsora</taxon>
    </lineage>
</organism>
<dbReference type="VEuPathDB" id="FungiDB:MELLADRAFT_106991"/>
<dbReference type="InParanoid" id="F4RNB5"/>
<dbReference type="AlphaFoldDB" id="F4RNB5"/>
<feature type="region of interest" description="Disordered" evidence="1">
    <location>
        <begin position="63"/>
        <end position="86"/>
    </location>
</feature>
<protein>
    <submittedName>
        <fullName evidence="2">Uncharacterized protein</fullName>
    </submittedName>
</protein>
<feature type="region of interest" description="Disordered" evidence="1">
    <location>
        <begin position="169"/>
        <end position="205"/>
    </location>
</feature>
<reference evidence="3" key="1">
    <citation type="journal article" date="2011" name="Proc. Natl. Acad. Sci. U.S.A.">
        <title>Obligate biotrophy features unraveled by the genomic analysis of rust fungi.</title>
        <authorList>
            <person name="Duplessis S."/>
            <person name="Cuomo C.A."/>
            <person name="Lin Y.-C."/>
            <person name="Aerts A."/>
            <person name="Tisserant E."/>
            <person name="Veneault-Fourrey C."/>
            <person name="Joly D.L."/>
            <person name="Hacquard S."/>
            <person name="Amselem J."/>
            <person name="Cantarel B.L."/>
            <person name="Chiu R."/>
            <person name="Coutinho P.M."/>
            <person name="Feau N."/>
            <person name="Field M."/>
            <person name="Frey P."/>
            <person name="Gelhaye E."/>
            <person name="Goldberg J."/>
            <person name="Grabherr M.G."/>
            <person name="Kodira C.D."/>
            <person name="Kohler A."/>
            <person name="Kuees U."/>
            <person name="Lindquist E.A."/>
            <person name="Lucas S.M."/>
            <person name="Mago R."/>
            <person name="Mauceli E."/>
            <person name="Morin E."/>
            <person name="Murat C."/>
            <person name="Pangilinan J.L."/>
            <person name="Park R."/>
            <person name="Pearson M."/>
            <person name="Quesneville H."/>
            <person name="Rouhier N."/>
            <person name="Sakthikumar S."/>
            <person name="Salamov A.A."/>
            <person name="Schmutz J."/>
            <person name="Selles B."/>
            <person name="Shapiro H."/>
            <person name="Tanguay P."/>
            <person name="Tuskan G.A."/>
            <person name="Henrissat B."/>
            <person name="Van de Peer Y."/>
            <person name="Rouze P."/>
            <person name="Ellis J.G."/>
            <person name="Dodds P.N."/>
            <person name="Schein J.E."/>
            <person name="Zhong S."/>
            <person name="Hamelin R.C."/>
            <person name="Grigoriev I.V."/>
            <person name="Szabo L.J."/>
            <person name="Martin F."/>
        </authorList>
    </citation>
    <scope>NUCLEOTIDE SEQUENCE [LARGE SCALE GENOMIC DNA]</scope>
    <source>
        <strain evidence="3">98AG31 / pathotype 3-4-7</strain>
    </source>
</reference>
<evidence type="ECO:0000313" key="2">
    <source>
        <dbReference type="EMBL" id="EGG06125.1"/>
    </source>
</evidence>
<dbReference type="EMBL" id="GL883110">
    <property type="protein sequence ID" value="EGG06125.1"/>
    <property type="molecule type" value="Genomic_DNA"/>
</dbReference>
<dbReference type="RefSeq" id="XP_007410776.1">
    <property type="nucleotide sequence ID" value="XM_007410714.1"/>
</dbReference>
<dbReference type="KEGG" id="mlr:MELLADRAFT_106991"/>